<proteinExistence type="inferred from homology"/>
<dbReference type="SUPFAM" id="SSF81383">
    <property type="entry name" value="F-box domain"/>
    <property type="match status" value="1"/>
</dbReference>
<dbReference type="GO" id="GO:0044396">
    <property type="term" value="P:actin cortical patch organization"/>
    <property type="evidence" value="ECO:0007669"/>
    <property type="project" value="UniProtKB-ARBA"/>
</dbReference>
<feature type="compositionally biased region" description="Polar residues" evidence="9">
    <location>
        <begin position="999"/>
        <end position="1015"/>
    </location>
</feature>
<comment type="function">
    <text evidence="6">Functions as a component of the Arp2/3 complex which is involved in regulation of actin polymerization and together with an activating nucleation-promoting factor (NPF) mediates the formation of branched actin networks.</text>
</comment>
<feature type="domain" description="F-box" evidence="10">
    <location>
        <begin position="185"/>
        <end position="231"/>
    </location>
</feature>
<name>A0A4R0R8H5_9APHY</name>
<feature type="repeat" description="WD" evidence="7">
    <location>
        <begin position="411"/>
        <end position="453"/>
    </location>
</feature>
<keyword evidence="4 8" id="KW-0206">Cytoskeleton</keyword>
<organism evidence="11 12">
    <name type="scientific">Steccherinum ochraceum</name>
    <dbReference type="NCBI Taxonomy" id="92696"/>
    <lineage>
        <taxon>Eukaryota</taxon>
        <taxon>Fungi</taxon>
        <taxon>Dikarya</taxon>
        <taxon>Basidiomycota</taxon>
        <taxon>Agaricomycotina</taxon>
        <taxon>Agaricomycetes</taxon>
        <taxon>Polyporales</taxon>
        <taxon>Steccherinaceae</taxon>
        <taxon>Steccherinum</taxon>
    </lineage>
</organism>
<keyword evidence="12" id="KW-1185">Reference proteome</keyword>
<dbReference type="InterPro" id="IPR036322">
    <property type="entry name" value="WD40_repeat_dom_sf"/>
</dbReference>
<evidence type="ECO:0000256" key="3">
    <source>
        <dbReference type="ARBA" id="ARBA00022490"/>
    </source>
</evidence>
<dbReference type="Proteomes" id="UP000292702">
    <property type="component" value="Unassembled WGS sequence"/>
</dbReference>
<dbReference type="SUPFAM" id="SSF50978">
    <property type="entry name" value="WD40 repeat-like"/>
    <property type="match status" value="1"/>
</dbReference>
<dbReference type="InterPro" id="IPR036743">
    <property type="entry name" value="ARPC5_sf"/>
</dbReference>
<comment type="subcellular location">
    <subcellularLocation>
        <location evidence="1">Cytoplasm</location>
        <location evidence="1">Cytoskeleton</location>
    </subcellularLocation>
</comment>
<evidence type="ECO:0000256" key="9">
    <source>
        <dbReference type="SAM" id="MobiDB-lite"/>
    </source>
</evidence>
<comment type="function">
    <text evidence="8">Functions as component of the Arp2/3 complex which is involved in regulation of actin polymerization and together with an activating nucleation-promoting factor (NPF) mediates the formation of branched actin networks. Arp2/3 complex plays a critical role in the control of cell morphogenesis via the modulation of cell polarity development.</text>
</comment>
<dbReference type="Gene3D" id="2.130.10.10">
    <property type="entry name" value="YVTN repeat-like/Quinoprotein amine dehydrogenase"/>
    <property type="match status" value="2"/>
</dbReference>
<dbReference type="SMART" id="SM00320">
    <property type="entry name" value="WD40"/>
    <property type="match status" value="3"/>
</dbReference>
<protein>
    <recommendedName>
        <fullName evidence="5 8">Actin-related protein 2/3 complex subunit 5</fullName>
    </recommendedName>
</protein>
<reference evidence="11 12" key="1">
    <citation type="submission" date="2018-11" db="EMBL/GenBank/DDBJ databases">
        <title>Genome assembly of Steccherinum ochraceum LE-BIN_3174, the white-rot fungus of the Steccherinaceae family (The Residual Polyporoid clade, Polyporales, Basidiomycota).</title>
        <authorList>
            <person name="Fedorova T.V."/>
            <person name="Glazunova O.A."/>
            <person name="Landesman E.O."/>
            <person name="Moiseenko K.V."/>
            <person name="Psurtseva N.V."/>
            <person name="Savinova O.S."/>
            <person name="Shakhova N.V."/>
            <person name="Tyazhelova T.V."/>
            <person name="Vasina D.V."/>
        </authorList>
    </citation>
    <scope>NUCLEOTIDE SEQUENCE [LARGE SCALE GENOMIC DNA]</scope>
    <source>
        <strain evidence="11 12">LE-BIN_3174</strain>
    </source>
</reference>
<dbReference type="Gene3D" id="1.20.1280.50">
    <property type="match status" value="1"/>
</dbReference>
<evidence type="ECO:0000256" key="7">
    <source>
        <dbReference type="PROSITE-ProRule" id="PRU00221"/>
    </source>
</evidence>
<keyword evidence="7" id="KW-0853">WD repeat</keyword>
<dbReference type="EMBL" id="RWJN01000345">
    <property type="protein sequence ID" value="TCD62793.1"/>
    <property type="molecule type" value="Genomic_DNA"/>
</dbReference>
<dbReference type="PROSITE" id="PS50181">
    <property type="entry name" value="FBOX"/>
    <property type="match status" value="1"/>
</dbReference>
<dbReference type="OrthoDB" id="429520at2759"/>
<dbReference type="Gene3D" id="1.25.40.190">
    <property type="entry name" value="Actin-related protein 2/3 complex subunit 5"/>
    <property type="match status" value="1"/>
</dbReference>
<gene>
    <name evidence="11" type="ORF">EIP91_006411</name>
</gene>
<feature type="compositionally biased region" description="Basic and acidic residues" evidence="9">
    <location>
        <begin position="790"/>
        <end position="805"/>
    </location>
</feature>
<dbReference type="InterPro" id="IPR006789">
    <property type="entry name" value="ARPC5"/>
</dbReference>
<evidence type="ECO:0000256" key="2">
    <source>
        <dbReference type="ARBA" id="ARBA00006084"/>
    </source>
</evidence>
<evidence type="ECO:0000313" key="12">
    <source>
        <dbReference type="Proteomes" id="UP000292702"/>
    </source>
</evidence>
<dbReference type="Pfam" id="PF12937">
    <property type="entry name" value="F-box-like"/>
    <property type="match status" value="1"/>
</dbReference>
<feature type="region of interest" description="Disordered" evidence="9">
    <location>
        <begin position="902"/>
        <end position="1025"/>
    </location>
</feature>
<dbReference type="Pfam" id="PF00400">
    <property type="entry name" value="WD40"/>
    <property type="match status" value="2"/>
</dbReference>
<dbReference type="GO" id="GO:0034314">
    <property type="term" value="P:Arp2/3 complex-mediated actin nucleation"/>
    <property type="evidence" value="ECO:0007669"/>
    <property type="project" value="InterPro"/>
</dbReference>
<evidence type="ECO:0000256" key="4">
    <source>
        <dbReference type="ARBA" id="ARBA00023212"/>
    </source>
</evidence>
<keyword evidence="3" id="KW-0963">Cytoplasm</keyword>
<dbReference type="InterPro" id="IPR001810">
    <property type="entry name" value="F-box_dom"/>
</dbReference>
<dbReference type="PANTHER" id="PTHR12644">
    <property type="entry name" value="ARP2/3 COMPLEX 16 KD SUBUNIT P16-ARC"/>
    <property type="match status" value="1"/>
</dbReference>
<sequence>MDAFRKIDIDQYEEDVLQEEELYEADPRDPATVLNDTKQKAGAVRGSLSKGDVVGALTLVLDNPPFGPNVEEAKNLNLQTLVSILNSGKGTEVPGILKALSPEAQDTLMKYLYKGMSLPGWGDVSGSILLAWHEKKSLALDVSPSQIPQDNDNHRTKFHASKYQPQHGISSSYRAHALPASQNRESTLFNIPAESLTHITSFLAPPALFALGRTNKQLHDHINDDNTWRRAYFCQFLGISPEDDLRDGAIDGGRSLMVRRIESTWKREYVHRWNLRRRYERSRSAPVTHVPVHSAVIEAYLMPSNPAAPTAPPGLLVASLQYGVVARSYPLTGKILRGYFDAAGTLNGLGVGNPNAEFSPDVSKVTIIADGGTAKILWGLRNGVVATTVASKALDISGRISGGKWVRCLPGQQHEGSVEDAVWVASSSSYCVTGGADGRVKLWETKRMTCLWTSERPKVHDPCVKVAVDLVHGVIASVMHSGQIYIWSGFEQLLAAGEDASTPDLSIREVCLPSSPRAVPLSGQGDAPPAREVIGLYLYCSSANYASVLSVFNNDTHFYRTSTELRTGVVDRMAYGDGNTGTLSAVEPVFGPVDTSFVITGDSLGCVTVYPWVDTCPTTPAAPLHKFEAHGNGSITALKWNSAVLVTGTSLGTASVWDSLDFTHLRSFSSIGSRSSDNVWDPVSRIIVEKDLLVMTAGQKVMAWLGGPVTGAERKGKHLKMSAKTHNSVAKWQRQVELYKDIADSRRELEDEQTHTRQVFGREREQMSQLDSLGLSEVEAVEYVLMLSRDEEERRRRNSRPRVDDDGVFIGDFDDLQTPVSTEMPFFLSGTNGTSSGSRSNHQSPRLLPRVAPSTSNTKVQVSPRVLPEPMEAGLSISPISRESSVPGSLSSSVRNNVITGDVSNFPTMSSTPTHSNGSGTPIRRAMSGSPESVRSAWSAPLRFSKSEGPSPPSTSSNASVSSSYRPSPVPGPSSPTRQIGGVPSGLSMSRMSAEASRNYASKSNPSSPPRTTQADADEREAEDL</sequence>
<dbReference type="InterPro" id="IPR015943">
    <property type="entry name" value="WD40/YVTN_repeat-like_dom_sf"/>
</dbReference>
<dbReference type="InterPro" id="IPR036047">
    <property type="entry name" value="F-box-like_dom_sf"/>
</dbReference>
<evidence type="ECO:0000256" key="6">
    <source>
        <dbReference type="ARBA" id="ARBA00060329"/>
    </source>
</evidence>
<dbReference type="AlphaFoldDB" id="A0A4R0R8H5"/>
<dbReference type="InterPro" id="IPR001680">
    <property type="entry name" value="WD40_rpt"/>
</dbReference>
<comment type="caution">
    <text evidence="11">The sequence shown here is derived from an EMBL/GenBank/DDBJ whole genome shotgun (WGS) entry which is preliminary data.</text>
</comment>
<comment type="similarity">
    <text evidence="2 8">Belongs to the ARPC5 family.</text>
</comment>
<dbReference type="STRING" id="92696.A0A4R0R8H5"/>
<evidence type="ECO:0000313" key="11">
    <source>
        <dbReference type="EMBL" id="TCD62793.1"/>
    </source>
</evidence>
<dbReference type="Pfam" id="PF04699">
    <property type="entry name" value="P16-Arc"/>
    <property type="match status" value="1"/>
</dbReference>
<feature type="non-terminal residue" evidence="11">
    <location>
        <position position="1025"/>
    </location>
</feature>
<dbReference type="FunFam" id="1.25.40.190:FF:000003">
    <property type="entry name" value="Actin-related protein 2/3 complex subunit 5"/>
    <property type="match status" value="1"/>
</dbReference>
<dbReference type="GO" id="GO:0005885">
    <property type="term" value="C:Arp2/3 protein complex"/>
    <property type="evidence" value="ECO:0007669"/>
    <property type="project" value="InterPro"/>
</dbReference>
<dbReference type="PROSITE" id="PS50082">
    <property type="entry name" value="WD_REPEATS_2"/>
    <property type="match status" value="1"/>
</dbReference>
<evidence type="ECO:0000256" key="5">
    <source>
        <dbReference type="ARBA" id="ARBA00040214"/>
    </source>
</evidence>
<feature type="compositionally biased region" description="Acidic residues" evidence="9">
    <location>
        <begin position="1016"/>
        <end position="1025"/>
    </location>
</feature>
<feature type="region of interest" description="Disordered" evidence="9">
    <location>
        <begin position="790"/>
        <end position="863"/>
    </location>
</feature>
<dbReference type="GO" id="GO:0030833">
    <property type="term" value="P:regulation of actin filament polymerization"/>
    <property type="evidence" value="ECO:0007669"/>
    <property type="project" value="InterPro"/>
</dbReference>
<accession>A0A4R0R8H5</accession>
<evidence type="ECO:0000259" key="10">
    <source>
        <dbReference type="PROSITE" id="PS50181"/>
    </source>
</evidence>
<dbReference type="SUPFAM" id="SSF69103">
    <property type="entry name" value="Arp2/3 complex 16 kDa subunit ARPC5"/>
    <property type="match status" value="1"/>
</dbReference>
<evidence type="ECO:0000256" key="1">
    <source>
        <dbReference type="ARBA" id="ARBA00004245"/>
    </source>
</evidence>
<evidence type="ECO:0000256" key="8">
    <source>
        <dbReference type="RuleBase" id="RU004301"/>
    </source>
</evidence>
<feature type="compositionally biased region" description="Low complexity" evidence="9">
    <location>
        <begin position="954"/>
        <end position="967"/>
    </location>
</feature>
<feature type="compositionally biased region" description="Polar residues" evidence="9">
    <location>
        <begin position="902"/>
        <end position="920"/>
    </location>
</feature>
<feature type="compositionally biased region" description="Low complexity" evidence="9">
    <location>
        <begin position="829"/>
        <end position="841"/>
    </location>
</feature>